<dbReference type="EMBL" id="FZOU01000006">
    <property type="protein sequence ID" value="SNT27295.1"/>
    <property type="molecule type" value="Genomic_DNA"/>
</dbReference>
<evidence type="ECO:0000313" key="2">
    <source>
        <dbReference type="EMBL" id="SNT27295.1"/>
    </source>
</evidence>
<dbReference type="Proteomes" id="UP000198356">
    <property type="component" value="Unassembled WGS sequence"/>
</dbReference>
<organism evidence="2 3">
    <name type="scientific">Granulicella rosea</name>
    <dbReference type="NCBI Taxonomy" id="474952"/>
    <lineage>
        <taxon>Bacteria</taxon>
        <taxon>Pseudomonadati</taxon>
        <taxon>Acidobacteriota</taxon>
        <taxon>Terriglobia</taxon>
        <taxon>Terriglobales</taxon>
        <taxon>Acidobacteriaceae</taxon>
        <taxon>Granulicella</taxon>
    </lineage>
</organism>
<keyword evidence="1" id="KW-0732">Signal</keyword>
<proteinExistence type="predicted"/>
<feature type="signal peptide" evidence="1">
    <location>
        <begin position="1"/>
        <end position="21"/>
    </location>
</feature>
<protein>
    <recommendedName>
        <fullName evidence="4">DUF5666 domain-containing protein</fullName>
    </recommendedName>
</protein>
<name>A0A239LAJ0_9BACT</name>
<evidence type="ECO:0000313" key="3">
    <source>
        <dbReference type="Proteomes" id="UP000198356"/>
    </source>
</evidence>
<gene>
    <name evidence="2" type="ORF">SAMN05421770_106237</name>
</gene>
<dbReference type="OrthoDB" id="120564at2"/>
<evidence type="ECO:0000256" key="1">
    <source>
        <dbReference type="SAM" id="SignalP"/>
    </source>
</evidence>
<keyword evidence="3" id="KW-1185">Reference proteome</keyword>
<dbReference type="RefSeq" id="WP_142988392.1">
    <property type="nucleotide sequence ID" value="NZ_FZOU01000006.1"/>
</dbReference>
<accession>A0A239LAJ0</accession>
<sequence length="213" mass="21475">MVGRFGLGLALGLVLCGSVVAQTAPPATTDAALVEMAGQAGVIFAGTVISIDRADDLGYVDIRFQVERAVLGVRPGGTYAMREWAGLWRGAPPFHVGQRLLVMLREKSANGLSSPVASGVMPIVGAGAPAAAKVEDAAAAQDAAVDLRWVGTRVAASAAPVPVVPAPVVPVSGVGMKPLALQGPVVSFETASAGPALSSVLNVLQAAVNHGRR</sequence>
<reference evidence="2 3" key="1">
    <citation type="submission" date="2017-06" db="EMBL/GenBank/DDBJ databases">
        <authorList>
            <person name="Kim H.J."/>
            <person name="Triplett B.A."/>
        </authorList>
    </citation>
    <scope>NUCLEOTIDE SEQUENCE [LARGE SCALE GENOMIC DNA]</scope>
    <source>
        <strain evidence="2 3">DSM 18704</strain>
    </source>
</reference>
<feature type="chain" id="PRO_5012941229" description="DUF5666 domain-containing protein" evidence="1">
    <location>
        <begin position="22"/>
        <end position="213"/>
    </location>
</feature>
<evidence type="ECO:0008006" key="4">
    <source>
        <dbReference type="Google" id="ProtNLM"/>
    </source>
</evidence>
<dbReference type="AlphaFoldDB" id="A0A239LAJ0"/>